<dbReference type="Proteomes" id="UP001212152">
    <property type="component" value="Unassembled WGS sequence"/>
</dbReference>
<name>A0AAD5TN63_9FUNG</name>
<feature type="compositionally biased region" description="Acidic residues" evidence="2">
    <location>
        <begin position="268"/>
        <end position="278"/>
    </location>
</feature>
<evidence type="ECO:0000256" key="1">
    <source>
        <dbReference type="PROSITE-ProRule" id="PRU00339"/>
    </source>
</evidence>
<dbReference type="SMART" id="SM00028">
    <property type="entry name" value="TPR"/>
    <property type="match status" value="2"/>
</dbReference>
<dbReference type="EMBL" id="JADGJQ010000011">
    <property type="protein sequence ID" value="KAJ3181728.1"/>
    <property type="molecule type" value="Genomic_DNA"/>
</dbReference>
<dbReference type="AlphaFoldDB" id="A0AAD5TN63"/>
<dbReference type="Gene3D" id="1.25.40.10">
    <property type="entry name" value="Tetratricopeptide repeat domain"/>
    <property type="match status" value="1"/>
</dbReference>
<dbReference type="PANTHER" id="PTHR23184">
    <property type="entry name" value="TETRATRICOPEPTIDE REPEAT PROTEIN 14"/>
    <property type="match status" value="1"/>
</dbReference>
<dbReference type="PROSITE" id="PS50005">
    <property type="entry name" value="TPR"/>
    <property type="match status" value="1"/>
</dbReference>
<reference evidence="3" key="1">
    <citation type="submission" date="2020-05" db="EMBL/GenBank/DDBJ databases">
        <title>Phylogenomic resolution of chytrid fungi.</title>
        <authorList>
            <person name="Stajich J.E."/>
            <person name="Amses K."/>
            <person name="Simmons R."/>
            <person name="Seto K."/>
            <person name="Myers J."/>
            <person name="Bonds A."/>
            <person name="Quandt C.A."/>
            <person name="Barry K."/>
            <person name="Liu P."/>
            <person name="Grigoriev I."/>
            <person name="Longcore J.E."/>
            <person name="James T.Y."/>
        </authorList>
    </citation>
    <scope>NUCLEOTIDE SEQUENCE</scope>
    <source>
        <strain evidence="3">JEL0379</strain>
    </source>
</reference>
<evidence type="ECO:0000313" key="4">
    <source>
        <dbReference type="Proteomes" id="UP001212152"/>
    </source>
</evidence>
<feature type="repeat" description="TPR" evidence="1">
    <location>
        <begin position="154"/>
        <end position="187"/>
    </location>
</feature>
<dbReference type="Pfam" id="PF13432">
    <property type="entry name" value="TPR_16"/>
    <property type="match status" value="1"/>
</dbReference>
<keyword evidence="4" id="KW-1185">Reference proteome</keyword>
<feature type="compositionally biased region" description="Basic residues" evidence="2">
    <location>
        <begin position="304"/>
        <end position="321"/>
    </location>
</feature>
<feature type="compositionally biased region" description="Basic residues" evidence="2">
    <location>
        <begin position="284"/>
        <end position="294"/>
    </location>
</feature>
<dbReference type="InterPro" id="IPR039190">
    <property type="entry name" value="TTC14"/>
</dbReference>
<proteinExistence type="predicted"/>
<evidence type="ECO:0000256" key="2">
    <source>
        <dbReference type="SAM" id="MobiDB-lite"/>
    </source>
</evidence>
<comment type="caution">
    <text evidence="3">The sequence shown here is derived from an EMBL/GenBank/DDBJ whole genome shotgun (WGS) entry which is preliminary data.</text>
</comment>
<dbReference type="InterPro" id="IPR011990">
    <property type="entry name" value="TPR-like_helical_dom_sf"/>
</dbReference>
<dbReference type="SUPFAM" id="SSF48452">
    <property type="entry name" value="TPR-like"/>
    <property type="match status" value="1"/>
</dbReference>
<keyword evidence="1" id="KW-0802">TPR repeat</keyword>
<dbReference type="InterPro" id="IPR019734">
    <property type="entry name" value="TPR_rpt"/>
</dbReference>
<dbReference type="PROSITE" id="PS50293">
    <property type="entry name" value="TPR_REGION"/>
    <property type="match status" value="1"/>
</dbReference>
<organism evidence="3 4">
    <name type="scientific">Geranomyces variabilis</name>
    <dbReference type="NCBI Taxonomy" id="109894"/>
    <lineage>
        <taxon>Eukaryota</taxon>
        <taxon>Fungi</taxon>
        <taxon>Fungi incertae sedis</taxon>
        <taxon>Chytridiomycota</taxon>
        <taxon>Chytridiomycota incertae sedis</taxon>
        <taxon>Chytridiomycetes</taxon>
        <taxon>Spizellomycetales</taxon>
        <taxon>Powellomycetaceae</taxon>
        <taxon>Geranomyces</taxon>
    </lineage>
</organism>
<feature type="compositionally biased region" description="Low complexity" evidence="2">
    <location>
        <begin position="327"/>
        <end position="340"/>
    </location>
</feature>
<accession>A0AAD5TN63</accession>
<feature type="region of interest" description="Disordered" evidence="2">
    <location>
        <begin position="219"/>
        <end position="340"/>
    </location>
</feature>
<gene>
    <name evidence="3" type="ORF">HDU87_000746</name>
</gene>
<dbReference type="PANTHER" id="PTHR23184:SF9">
    <property type="entry name" value="TETRATRICOPEPTIDE REPEAT PROTEIN 14"/>
    <property type="match status" value="1"/>
</dbReference>
<evidence type="ECO:0000313" key="3">
    <source>
        <dbReference type="EMBL" id="KAJ3181728.1"/>
    </source>
</evidence>
<protein>
    <submittedName>
        <fullName evidence="3">Uncharacterized protein</fullName>
    </submittedName>
</protein>
<sequence length="340" mass="36823">MTEPSLEPAIRAFAAHPIYLALPTAVGEDAPDLETTSLLNPAFANAAAFEEFSVRNPAACAQLMSSLAVPLRRSVRSFLVPTGTSVAGQRLAVAGDVDQAKYTLLESFTTLRKRQEAEFAIREVKQGIVAFQEGNNTRALAKYKAALNHDPECTEAFVARGALYAKAEKYESAIADFDRALELDPTHNNAASYRRMTCKKLAEVEREKESARNGEFLMPLDYDPRRAPPPTTVSVSPFGARPVVPRVGFSSSVASSLGAPTPAGSIGDGDDHDADGDGDSDRRSRPRAPLRRDKRQSMGSPPPPRKKKKKSVKDKKSRKRSARDASSDSYSSSARGDNGR</sequence>